<dbReference type="EMBL" id="MGFH01000199">
    <property type="protein sequence ID" value="OGM02843.1"/>
    <property type="molecule type" value="Genomic_DNA"/>
</dbReference>
<evidence type="ECO:0000313" key="2">
    <source>
        <dbReference type="EMBL" id="OGM02843.1"/>
    </source>
</evidence>
<name>A0A1F7WJ37_9BACT</name>
<protein>
    <submittedName>
        <fullName evidence="2">Uncharacterized protein</fullName>
    </submittedName>
</protein>
<dbReference type="AlphaFoldDB" id="A0A1F7WJ37"/>
<dbReference type="Proteomes" id="UP000178735">
    <property type="component" value="Unassembled WGS sequence"/>
</dbReference>
<evidence type="ECO:0000256" key="1">
    <source>
        <dbReference type="SAM" id="SignalP"/>
    </source>
</evidence>
<proteinExistence type="predicted"/>
<gene>
    <name evidence="2" type="ORF">A2008_10415</name>
</gene>
<sequence>MSSSRVRSFLPALALWLIVLSAAALAAVSPAPASAADEQTQAWEKFLSLLEKQDSSALNEMVSQNASEDFLKGVGEQIKSRDKAGISALKKMKYVKTHRTAEDVVKLGFEVPSKIEGGEYLWVVMKKEKNGYKILNFEPAYSLKFYEIKLKALEPKDSDFKDFARKVVNTLKKRLSKNKYTNFNFTIDYESNQITLEISGIDSEQSFRDFITRTGRFALRRLITEKDGAQNIACDELLEYPYFSKKQINKYKVAKEEIVTNEEGQIAATEVTFSGLRVPQVQIDLNAGAKSALEKYTEGYAVKETEEPKLTLACILDHKVLYTFKSGSRISSGRLWVDDITIVQTANALNAVIAAGPLACPVEITEFKEK</sequence>
<reference evidence="2 3" key="1">
    <citation type="journal article" date="2016" name="Nat. Commun.">
        <title>Thousands of microbial genomes shed light on interconnected biogeochemical processes in an aquifer system.</title>
        <authorList>
            <person name="Anantharaman K."/>
            <person name="Brown C.T."/>
            <person name="Hug L.A."/>
            <person name="Sharon I."/>
            <person name="Castelle C.J."/>
            <person name="Probst A.J."/>
            <person name="Thomas B.C."/>
            <person name="Singh A."/>
            <person name="Wilkins M.J."/>
            <person name="Karaoz U."/>
            <person name="Brodie E.L."/>
            <person name="Williams K.H."/>
            <person name="Hubbard S.S."/>
            <person name="Banfield J.F."/>
        </authorList>
    </citation>
    <scope>NUCLEOTIDE SEQUENCE [LARGE SCALE GENOMIC DNA]</scope>
</reference>
<accession>A0A1F7WJ37</accession>
<organism evidence="2 3">
    <name type="scientific">Candidatus Wallbacteria bacterium GWC2_49_35</name>
    <dbReference type="NCBI Taxonomy" id="1817813"/>
    <lineage>
        <taxon>Bacteria</taxon>
        <taxon>Candidatus Walliibacteriota</taxon>
    </lineage>
</organism>
<feature type="chain" id="PRO_5009533444" evidence="1">
    <location>
        <begin position="27"/>
        <end position="370"/>
    </location>
</feature>
<dbReference type="STRING" id="1817813.A2008_10415"/>
<dbReference type="Gene3D" id="3.30.70.3400">
    <property type="match status" value="1"/>
</dbReference>
<evidence type="ECO:0000313" key="3">
    <source>
        <dbReference type="Proteomes" id="UP000178735"/>
    </source>
</evidence>
<keyword evidence="1" id="KW-0732">Signal</keyword>
<feature type="signal peptide" evidence="1">
    <location>
        <begin position="1"/>
        <end position="26"/>
    </location>
</feature>
<comment type="caution">
    <text evidence="2">The sequence shown here is derived from an EMBL/GenBank/DDBJ whole genome shotgun (WGS) entry which is preliminary data.</text>
</comment>
<dbReference type="Gene3D" id="3.30.1360.200">
    <property type="match status" value="1"/>
</dbReference>